<name>A0A2S2QIN4_9HEMI</name>
<sequence length="169" mass="18122">MITIIVLSSSPSLTAIFPPVITVFSGTPVARSAPSFYSDDHLSAYRDCIRRDGDSAFSAPLQYTRVTGRGAVVREPSRNSVPPRSLPKPSTNVLLLIIHSLRGACAHSSSSSSSSMSTTLTGGPSGFRALLNGYYTRVCRIRKSAALTSCSPYDVVIIHIFATTIRTRV</sequence>
<gene>
    <name evidence="1" type="ORF">g.17719</name>
</gene>
<organism evidence="1">
    <name type="scientific">Sipha flava</name>
    <name type="common">yellow sugarcane aphid</name>
    <dbReference type="NCBI Taxonomy" id="143950"/>
    <lineage>
        <taxon>Eukaryota</taxon>
        <taxon>Metazoa</taxon>
        <taxon>Ecdysozoa</taxon>
        <taxon>Arthropoda</taxon>
        <taxon>Hexapoda</taxon>
        <taxon>Insecta</taxon>
        <taxon>Pterygota</taxon>
        <taxon>Neoptera</taxon>
        <taxon>Paraneoptera</taxon>
        <taxon>Hemiptera</taxon>
        <taxon>Sternorrhyncha</taxon>
        <taxon>Aphidomorpha</taxon>
        <taxon>Aphidoidea</taxon>
        <taxon>Aphididae</taxon>
        <taxon>Sipha</taxon>
    </lineage>
</organism>
<protein>
    <submittedName>
        <fullName evidence="1">Uncharacterized protein</fullName>
    </submittedName>
</protein>
<accession>A0A2S2QIN4</accession>
<proteinExistence type="predicted"/>
<evidence type="ECO:0000313" key="1">
    <source>
        <dbReference type="EMBL" id="MBY77042.1"/>
    </source>
</evidence>
<reference evidence="1" key="1">
    <citation type="submission" date="2018-04" db="EMBL/GenBank/DDBJ databases">
        <title>Transcriptome assembly of Sipha flava.</title>
        <authorList>
            <person name="Scully E.D."/>
            <person name="Geib S.M."/>
            <person name="Palmer N.A."/>
            <person name="Koch K."/>
            <person name="Bradshaw J."/>
            <person name="Heng-Moss T."/>
            <person name="Sarath G."/>
        </authorList>
    </citation>
    <scope>NUCLEOTIDE SEQUENCE</scope>
</reference>
<dbReference type="EMBL" id="GGMS01007839">
    <property type="protein sequence ID" value="MBY77042.1"/>
    <property type="molecule type" value="Transcribed_RNA"/>
</dbReference>
<dbReference type="AlphaFoldDB" id="A0A2S2QIN4"/>